<name>A0A1G7MSW9_THETY</name>
<sequence>MLARTYRQNGPLRREFYSKFNKDEKYFKGKLSELASNRIFRFFLPRSAVVMSNIVLPAGKNSVIEIDHIIISKTGIYIIEEKNWRGTYYCGPDSWYVMTGYNKFKPIKSPEKQHERHYRFFIKWMIKNGFGQYIDMVKPTLLLNRMEFYHSGYIKMNFYRFPFLLLFDIYDDYFTEKKRIPKEVIDKIAQKLAST</sequence>
<dbReference type="Proteomes" id="UP000183404">
    <property type="component" value="Unassembled WGS sequence"/>
</dbReference>
<dbReference type="EMBL" id="FNBS01000019">
    <property type="protein sequence ID" value="SDF64219.1"/>
    <property type="molecule type" value="Genomic_DNA"/>
</dbReference>
<evidence type="ECO:0000259" key="1">
    <source>
        <dbReference type="PROSITE" id="PS50965"/>
    </source>
</evidence>
<dbReference type="InterPro" id="IPR011528">
    <property type="entry name" value="NERD"/>
</dbReference>
<reference evidence="2 3" key="1">
    <citation type="submission" date="2016-10" db="EMBL/GenBank/DDBJ databases">
        <authorList>
            <person name="de Groot N.N."/>
        </authorList>
    </citation>
    <scope>NUCLEOTIDE SEQUENCE [LARGE SCALE GENOMIC DNA]</scope>
    <source>
        <strain evidence="2 3">DSM 569</strain>
    </source>
</reference>
<dbReference type="AlphaFoldDB" id="A0A1G7MSW9"/>
<accession>A0A1G7MSW9</accession>
<proteinExistence type="predicted"/>
<dbReference type="Pfam" id="PF08378">
    <property type="entry name" value="NERD"/>
    <property type="match status" value="1"/>
</dbReference>
<feature type="domain" description="NERD" evidence="1">
    <location>
        <begin position="28"/>
        <end position="144"/>
    </location>
</feature>
<protein>
    <submittedName>
        <fullName evidence="2">Nuclease-related domain-containing protein</fullName>
    </submittedName>
</protein>
<dbReference type="PROSITE" id="PS50965">
    <property type="entry name" value="NERD"/>
    <property type="match status" value="1"/>
</dbReference>
<gene>
    <name evidence="2" type="ORF">SAMN04244560_01008</name>
</gene>
<evidence type="ECO:0000313" key="2">
    <source>
        <dbReference type="EMBL" id="SDF64219.1"/>
    </source>
</evidence>
<dbReference type="RefSeq" id="WP_143597660.1">
    <property type="nucleotide sequence ID" value="NZ_FNBS01000019.1"/>
</dbReference>
<organism evidence="2 3">
    <name type="scientific">Thermoanaerobacter thermohydrosulfuricus</name>
    <name type="common">Clostridium thermohydrosulfuricum</name>
    <dbReference type="NCBI Taxonomy" id="1516"/>
    <lineage>
        <taxon>Bacteria</taxon>
        <taxon>Bacillati</taxon>
        <taxon>Bacillota</taxon>
        <taxon>Clostridia</taxon>
        <taxon>Thermoanaerobacterales</taxon>
        <taxon>Thermoanaerobacteraceae</taxon>
        <taxon>Thermoanaerobacter</taxon>
    </lineage>
</organism>
<evidence type="ECO:0000313" key="3">
    <source>
        <dbReference type="Proteomes" id="UP000183404"/>
    </source>
</evidence>